<dbReference type="Proteomes" id="UP001151760">
    <property type="component" value="Unassembled WGS sequence"/>
</dbReference>
<keyword evidence="3" id="KW-1185">Reference proteome</keyword>
<organism evidence="2 3">
    <name type="scientific">Tanacetum coccineum</name>
    <dbReference type="NCBI Taxonomy" id="301880"/>
    <lineage>
        <taxon>Eukaryota</taxon>
        <taxon>Viridiplantae</taxon>
        <taxon>Streptophyta</taxon>
        <taxon>Embryophyta</taxon>
        <taxon>Tracheophyta</taxon>
        <taxon>Spermatophyta</taxon>
        <taxon>Magnoliopsida</taxon>
        <taxon>eudicotyledons</taxon>
        <taxon>Gunneridae</taxon>
        <taxon>Pentapetalae</taxon>
        <taxon>asterids</taxon>
        <taxon>campanulids</taxon>
        <taxon>Asterales</taxon>
        <taxon>Asteraceae</taxon>
        <taxon>Asteroideae</taxon>
        <taxon>Anthemideae</taxon>
        <taxon>Anthemidinae</taxon>
        <taxon>Tanacetum</taxon>
    </lineage>
</organism>
<feature type="region of interest" description="Disordered" evidence="1">
    <location>
        <begin position="211"/>
        <end position="257"/>
    </location>
</feature>
<gene>
    <name evidence="2" type="ORF">Tco_0876611</name>
</gene>
<reference evidence="2" key="2">
    <citation type="submission" date="2022-01" db="EMBL/GenBank/DDBJ databases">
        <authorList>
            <person name="Yamashiro T."/>
            <person name="Shiraishi A."/>
            <person name="Satake H."/>
            <person name="Nakayama K."/>
        </authorList>
    </citation>
    <scope>NUCLEOTIDE SEQUENCE</scope>
</reference>
<proteinExistence type="predicted"/>
<feature type="compositionally biased region" description="Low complexity" evidence="1">
    <location>
        <begin position="243"/>
        <end position="254"/>
    </location>
</feature>
<name>A0ABQ5BSS7_9ASTR</name>
<protein>
    <submittedName>
        <fullName evidence="2">Uncharacterized protein</fullName>
    </submittedName>
</protein>
<feature type="compositionally biased region" description="Acidic residues" evidence="1">
    <location>
        <begin position="115"/>
        <end position="125"/>
    </location>
</feature>
<feature type="compositionally biased region" description="Basic and acidic residues" evidence="1">
    <location>
        <begin position="213"/>
        <end position="231"/>
    </location>
</feature>
<accession>A0ABQ5BSS7</accession>
<feature type="compositionally biased region" description="Polar residues" evidence="1">
    <location>
        <begin position="91"/>
        <end position="114"/>
    </location>
</feature>
<comment type="caution">
    <text evidence="2">The sequence shown here is derived from an EMBL/GenBank/DDBJ whole genome shotgun (WGS) entry which is preliminary data.</text>
</comment>
<evidence type="ECO:0000313" key="3">
    <source>
        <dbReference type="Proteomes" id="UP001151760"/>
    </source>
</evidence>
<evidence type="ECO:0000256" key="1">
    <source>
        <dbReference type="SAM" id="MobiDB-lite"/>
    </source>
</evidence>
<reference evidence="2" key="1">
    <citation type="journal article" date="2022" name="Int. J. Mol. Sci.">
        <title>Draft Genome of Tanacetum Coccineum: Genomic Comparison of Closely Related Tanacetum-Family Plants.</title>
        <authorList>
            <person name="Yamashiro T."/>
            <person name="Shiraishi A."/>
            <person name="Nakayama K."/>
            <person name="Satake H."/>
        </authorList>
    </citation>
    <scope>NUCLEOTIDE SEQUENCE</scope>
</reference>
<dbReference type="EMBL" id="BQNB010013597">
    <property type="protein sequence ID" value="GJT17905.1"/>
    <property type="molecule type" value="Genomic_DNA"/>
</dbReference>
<feature type="region of interest" description="Disordered" evidence="1">
    <location>
        <begin position="88"/>
        <end position="129"/>
    </location>
</feature>
<evidence type="ECO:0000313" key="2">
    <source>
        <dbReference type="EMBL" id="GJT17905.1"/>
    </source>
</evidence>
<sequence length="491" mass="56700">MHSGDYEANVPKMFKKDDVPRKTRSLTIAEQTVVGELAKSISINEQRTQQRQRSQLTIGRQIENDVADMFSNRLEILRQKKQAVAGEGSSAAHTTFYDTSDTESDATQYSSSSDTTEESANETDDAGNSAFKKSVQARVLKEMKKLLPTHIPIAVSNYVRPCLNTSVLEIKLLNKIYLNKSNDTHTTHQQLYDTIYDSITPDQEVINAQDAEPSFHKRSYDNQDPPNDREGKKRKKQRKDVRQSSSRSSRQNKSLVVHAQDDTSVAIENKIKAIIQKDELTIADLEGAGLEKLKQQYQNDVKLEYQVDQIKAVVLSEAKWNSDEDDISKPRLFKRHKSKNTKPHPSFYNNDFYYLVSMSIKEKYATSLTKHYAARYYIQGIEDMISNRWCKETHRYHFEALKVRRSDDQEYEFSYADLPRLGLNDVEDMYLLQVHDKLHHIPLELVKDFNNELLLFIIIVMIQNKVEDIQLGVESYHQTLTSPNPEMKHLD</sequence>